<reference evidence="2" key="2">
    <citation type="submission" date="2015-01" db="EMBL/GenBank/DDBJ databases">
        <title>Evolutionary Origins and Diversification of the Mycorrhizal Mutualists.</title>
        <authorList>
            <consortium name="DOE Joint Genome Institute"/>
            <consortium name="Mycorrhizal Genomics Consortium"/>
            <person name="Kohler A."/>
            <person name="Kuo A."/>
            <person name="Nagy L.G."/>
            <person name="Floudas D."/>
            <person name="Copeland A."/>
            <person name="Barry K.W."/>
            <person name="Cichocki N."/>
            <person name="Veneault-Fourrey C."/>
            <person name="LaButti K."/>
            <person name="Lindquist E.A."/>
            <person name="Lipzen A."/>
            <person name="Lundell T."/>
            <person name="Morin E."/>
            <person name="Murat C."/>
            <person name="Riley R."/>
            <person name="Ohm R."/>
            <person name="Sun H."/>
            <person name="Tunlid A."/>
            <person name="Henrissat B."/>
            <person name="Grigoriev I.V."/>
            <person name="Hibbett D.S."/>
            <person name="Martin F."/>
        </authorList>
    </citation>
    <scope>NUCLEOTIDE SEQUENCE [LARGE SCALE GENOMIC DNA]</scope>
    <source>
        <strain evidence="2">Foug A</strain>
    </source>
</reference>
<evidence type="ECO:0000313" key="1">
    <source>
        <dbReference type="EMBL" id="KIM64887.1"/>
    </source>
</evidence>
<evidence type="ECO:0000313" key="2">
    <source>
        <dbReference type="Proteomes" id="UP000053989"/>
    </source>
</evidence>
<reference evidence="1 2" key="1">
    <citation type="submission" date="2014-04" db="EMBL/GenBank/DDBJ databases">
        <authorList>
            <consortium name="DOE Joint Genome Institute"/>
            <person name="Kuo A."/>
            <person name="Kohler A."/>
            <person name="Nagy L.G."/>
            <person name="Floudas D."/>
            <person name="Copeland A."/>
            <person name="Barry K.W."/>
            <person name="Cichocki N."/>
            <person name="Veneault-Fourrey C."/>
            <person name="LaButti K."/>
            <person name="Lindquist E.A."/>
            <person name="Lipzen A."/>
            <person name="Lundell T."/>
            <person name="Morin E."/>
            <person name="Murat C."/>
            <person name="Sun H."/>
            <person name="Tunlid A."/>
            <person name="Henrissat B."/>
            <person name="Grigoriev I.V."/>
            <person name="Hibbett D.S."/>
            <person name="Martin F."/>
            <person name="Nordberg H.P."/>
            <person name="Cantor M.N."/>
            <person name="Hua S.X."/>
        </authorList>
    </citation>
    <scope>NUCLEOTIDE SEQUENCE [LARGE SCALE GENOMIC DNA]</scope>
    <source>
        <strain evidence="1 2">Foug A</strain>
    </source>
</reference>
<name>A0A0C3AJ12_9AGAM</name>
<protein>
    <submittedName>
        <fullName evidence="1">Uncharacterized protein</fullName>
    </submittedName>
</protein>
<dbReference type="AlphaFoldDB" id="A0A0C3AJ12"/>
<dbReference type="Proteomes" id="UP000053989">
    <property type="component" value="Unassembled WGS sequence"/>
</dbReference>
<gene>
    <name evidence="1" type="ORF">SCLCIDRAFT_1212988</name>
</gene>
<keyword evidence="2" id="KW-1185">Reference proteome</keyword>
<dbReference type="EMBL" id="KN822026">
    <property type="protein sequence ID" value="KIM64887.1"/>
    <property type="molecule type" value="Genomic_DNA"/>
</dbReference>
<sequence>MLLQGWLEVVGANEKSSLEHDFRPKCHHRLWGRSELSEHPISQVQNYFHRKQLLTASMSHLNVAIPEVIIKFCANEQNCKLQLDSIICRLH</sequence>
<accession>A0A0C3AJ12</accession>
<organism evidence="1 2">
    <name type="scientific">Scleroderma citrinum Foug A</name>
    <dbReference type="NCBI Taxonomy" id="1036808"/>
    <lineage>
        <taxon>Eukaryota</taxon>
        <taxon>Fungi</taxon>
        <taxon>Dikarya</taxon>
        <taxon>Basidiomycota</taxon>
        <taxon>Agaricomycotina</taxon>
        <taxon>Agaricomycetes</taxon>
        <taxon>Agaricomycetidae</taxon>
        <taxon>Boletales</taxon>
        <taxon>Sclerodermatineae</taxon>
        <taxon>Sclerodermataceae</taxon>
        <taxon>Scleroderma</taxon>
    </lineage>
</organism>
<dbReference type="InParanoid" id="A0A0C3AJ12"/>
<dbReference type="HOGENOM" id="CLU_2428348_0_0_1"/>
<proteinExistence type="predicted"/>